<protein>
    <recommendedName>
        <fullName evidence="3">DUF4395 domain-containing protein</fullName>
    </recommendedName>
</protein>
<feature type="transmembrane region" description="Helical" evidence="2">
    <location>
        <begin position="165"/>
        <end position="190"/>
    </location>
</feature>
<feature type="domain" description="DUF4395" evidence="3">
    <location>
        <begin position="407"/>
        <end position="538"/>
    </location>
</feature>
<feature type="transmembrane region" description="Helical" evidence="2">
    <location>
        <begin position="98"/>
        <end position="117"/>
    </location>
</feature>
<feature type="transmembrane region" description="Helical" evidence="2">
    <location>
        <begin position="138"/>
        <end position="159"/>
    </location>
</feature>
<evidence type="ECO:0000256" key="1">
    <source>
        <dbReference type="SAM" id="MobiDB-lite"/>
    </source>
</evidence>
<feature type="transmembrane region" description="Helical" evidence="2">
    <location>
        <begin position="210"/>
        <end position="229"/>
    </location>
</feature>
<evidence type="ECO:0000259" key="3">
    <source>
        <dbReference type="Pfam" id="PF14340"/>
    </source>
</evidence>
<keyword evidence="2" id="KW-1133">Transmembrane helix</keyword>
<keyword evidence="2" id="KW-0472">Membrane</keyword>
<proteinExistence type="predicted"/>
<feature type="transmembrane region" description="Helical" evidence="2">
    <location>
        <begin position="241"/>
        <end position="264"/>
    </location>
</feature>
<dbReference type="InParanoid" id="A0A2P6N021"/>
<dbReference type="EMBL" id="MDYQ01000270">
    <property type="protein sequence ID" value="PRP77280.1"/>
    <property type="molecule type" value="Genomic_DNA"/>
</dbReference>
<feature type="compositionally biased region" description="Basic and acidic residues" evidence="1">
    <location>
        <begin position="318"/>
        <end position="334"/>
    </location>
</feature>
<evidence type="ECO:0000313" key="5">
    <source>
        <dbReference type="Proteomes" id="UP000241769"/>
    </source>
</evidence>
<sequence length="570" mass="64728">MPSLCDPRLSYQNCPEDWIYSLTAFYWGLSIWFFTTFIGVFCHMLISFSRRGISAGPFENVSVLLSLAVASLLSHAWAMGFRNGDWRTDWWVELIWDLPLSMIMFAWGAMFFFFIMLGRLSVQKMMNMKEMTKRVFAYASLAWIPFPLCSVGSAILIHFRPDSGIYTYLLSRGPFLLYFIICIIGGYANLKALKYVMGNSPKKTKTQVKFGGFFVSLLALIILVRIILYDVVLKQRTPAGWMVLTALEMVALCASATAYSLMIFKSSFTEKGIQALRGDTVIIKIDENKRTSVAVEQGPAMSMLSRREESRALSTDGSHSHDHDGCDSHDETQNKKQSKPHAHGPGESCNSHAEDGKEEGEEVERCPCGICIPMKVAKEYAEEVANPYWQKWPKSWKDVFKYPHPVNDIESRFQCFVMCAFAIAINLVHACTNGHVRPWWLYIYPLQAFVVRFLTGPRFQIDAWFCCKVFIPLFNLEPRYLPGPPKQQAQTDGIVFFGVSFIVYLCGYTTPAFWVMGVFLAFTGNQLITGICPGCFKWHVLSVTGIMPKKMAQESLTAFQVQRVKTEDKN</sequence>
<keyword evidence="5" id="KW-1185">Reference proteome</keyword>
<feature type="transmembrane region" description="Helical" evidence="2">
    <location>
        <begin position="58"/>
        <end position="78"/>
    </location>
</feature>
<dbReference type="OrthoDB" id="196547at2759"/>
<evidence type="ECO:0000313" key="4">
    <source>
        <dbReference type="EMBL" id="PRP77280.1"/>
    </source>
</evidence>
<gene>
    <name evidence="4" type="ORF">PROFUN_14349</name>
</gene>
<organism evidence="4 5">
    <name type="scientific">Planoprotostelium fungivorum</name>
    <dbReference type="NCBI Taxonomy" id="1890364"/>
    <lineage>
        <taxon>Eukaryota</taxon>
        <taxon>Amoebozoa</taxon>
        <taxon>Evosea</taxon>
        <taxon>Variosea</taxon>
        <taxon>Cavosteliida</taxon>
        <taxon>Cavosteliaceae</taxon>
        <taxon>Planoprotostelium</taxon>
    </lineage>
</organism>
<keyword evidence="2" id="KW-0812">Transmembrane</keyword>
<dbReference type="InterPro" id="IPR025508">
    <property type="entry name" value="DUF4395"/>
</dbReference>
<dbReference type="Pfam" id="PF14340">
    <property type="entry name" value="DUF4395"/>
    <property type="match status" value="1"/>
</dbReference>
<reference evidence="4 5" key="1">
    <citation type="journal article" date="2018" name="Genome Biol. Evol.">
        <title>Multiple Roots of Fruiting Body Formation in Amoebozoa.</title>
        <authorList>
            <person name="Hillmann F."/>
            <person name="Forbes G."/>
            <person name="Novohradska S."/>
            <person name="Ferling I."/>
            <person name="Riege K."/>
            <person name="Groth M."/>
            <person name="Westermann M."/>
            <person name="Marz M."/>
            <person name="Spaller T."/>
            <person name="Winckler T."/>
            <person name="Schaap P."/>
            <person name="Glockner G."/>
        </authorList>
    </citation>
    <scope>NUCLEOTIDE SEQUENCE [LARGE SCALE GENOMIC DNA]</scope>
    <source>
        <strain evidence="4 5">Jena</strain>
    </source>
</reference>
<name>A0A2P6N021_9EUKA</name>
<feature type="region of interest" description="Disordered" evidence="1">
    <location>
        <begin position="296"/>
        <end position="356"/>
    </location>
</feature>
<dbReference type="Proteomes" id="UP000241769">
    <property type="component" value="Unassembled WGS sequence"/>
</dbReference>
<accession>A0A2P6N021</accession>
<evidence type="ECO:0000256" key="2">
    <source>
        <dbReference type="SAM" id="Phobius"/>
    </source>
</evidence>
<comment type="caution">
    <text evidence="4">The sequence shown here is derived from an EMBL/GenBank/DDBJ whole genome shotgun (WGS) entry which is preliminary data.</text>
</comment>
<feature type="transmembrane region" description="Helical" evidence="2">
    <location>
        <begin position="494"/>
        <end position="522"/>
    </location>
</feature>
<feature type="transmembrane region" description="Helical" evidence="2">
    <location>
        <begin position="25"/>
        <end position="46"/>
    </location>
</feature>
<dbReference type="AlphaFoldDB" id="A0A2P6N021"/>